<evidence type="ECO:0000313" key="2">
    <source>
        <dbReference type="Proteomes" id="UP000277294"/>
    </source>
</evidence>
<gene>
    <name evidence="1" type="ORF">PIGHUM_04362</name>
</gene>
<dbReference type="InterPro" id="IPR021292">
    <property type="entry name" value="DUF2863"/>
</dbReference>
<dbReference type="RefSeq" id="WP_124081845.1">
    <property type="nucleotide sequence ID" value="NZ_UWPJ01000039.1"/>
</dbReference>
<dbReference type="Proteomes" id="UP000277294">
    <property type="component" value="Unassembled WGS sequence"/>
</dbReference>
<sequence length="395" mass="43452">MARSRSKPSSRLNRDAEKLTALSLSLDGSGSRVEDRYWEKELGALLEKLMQSNQDASIDAALEELYQNNAGAYEILVEQAETLSESMILQKDGDAYDVLLIVAPVVAWTRFSIPYGPIRAESLAALKAHLHGHILAHGTLLALAPELYSVDQMPRSFAATRLWLARLGAQALDLPPPKQQPGQTEIANLLADTRYLVGAVAVPQGAPLFRWQEHPGKPEDTRESCLAQWVAQASPLFGELLPGCGFECLLPDAYYVSNREADRRVRPLSLRASVAWLEAALSLAPEQLRAVIAACGETDVEEYRIGFTQRQSNDVIYGCAWPLFGREDDTPEQPAMELIADQLRELGVTDLRKLSGLLPPDFCDDCGAPYFPNPLGEMVHAEPPEDADASPTHFH</sequence>
<reference evidence="1 2" key="1">
    <citation type="submission" date="2018-10" db="EMBL/GenBank/DDBJ databases">
        <authorList>
            <person name="Criscuolo A."/>
        </authorList>
    </citation>
    <scope>NUCLEOTIDE SEQUENCE [LARGE SCALE GENOMIC DNA]</scope>
    <source>
        <strain evidence="1">DnA1</strain>
    </source>
</reference>
<protein>
    <recommendedName>
        <fullName evidence="3">DUF2863 domain-containing protein</fullName>
    </recommendedName>
</protein>
<dbReference type="OrthoDB" id="5291868at2"/>
<evidence type="ECO:0008006" key="3">
    <source>
        <dbReference type="Google" id="ProtNLM"/>
    </source>
</evidence>
<proteinExistence type="predicted"/>
<keyword evidence="2" id="KW-1185">Reference proteome</keyword>
<organism evidence="1 2">
    <name type="scientific">Pigmentiphaga humi</name>
    <dbReference type="NCBI Taxonomy" id="2478468"/>
    <lineage>
        <taxon>Bacteria</taxon>
        <taxon>Pseudomonadati</taxon>
        <taxon>Pseudomonadota</taxon>
        <taxon>Betaproteobacteria</taxon>
        <taxon>Burkholderiales</taxon>
        <taxon>Alcaligenaceae</taxon>
        <taxon>Pigmentiphaga</taxon>
    </lineage>
</organism>
<accession>A0A3P4B7K4</accession>
<evidence type="ECO:0000313" key="1">
    <source>
        <dbReference type="EMBL" id="VCU72263.1"/>
    </source>
</evidence>
<dbReference type="EMBL" id="UWPJ01000039">
    <property type="protein sequence ID" value="VCU72263.1"/>
    <property type="molecule type" value="Genomic_DNA"/>
</dbReference>
<name>A0A3P4B7K4_9BURK</name>
<dbReference type="Pfam" id="PF11062">
    <property type="entry name" value="DUF2863"/>
    <property type="match status" value="1"/>
</dbReference>
<dbReference type="AlphaFoldDB" id="A0A3P4B7K4"/>